<evidence type="ECO:0000313" key="8">
    <source>
        <dbReference type="EMBL" id="CAE0637116.1"/>
    </source>
</evidence>
<dbReference type="PANTHER" id="PTHR10293">
    <property type="entry name" value="GLUTAREDOXIN FAMILY MEMBER"/>
    <property type="match status" value="1"/>
</dbReference>
<dbReference type="GO" id="GO:0051537">
    <property type="term" value="F:2 iron, 2 sulfur cluster binding"/>
    <property type="evidence" value="ECO:0007669"/>
    <property type="project" value="UniProtKB-KW"/>
</dbReference>
<dbReference type="NCBIfam" id="TIGR00365">
    <property type="entry name" value="Grx4 family monothiol glutaredoxin"/>
    <property type="match status" value="1"/>
</dbReference>
<keyword evidence="2" id="KW-0479">Metal-binding</keyword>
<evidence type="ECO:0000256" key="1">
    <source>
        <dbReference type="ARBA" id="ARBA00022714"/>
    </source>
</evidence>
<dbReference type="InterPro" id="IPR004480">
    <property type="entry name" value="Monothiol_GRX-rel"/>
</dbReference>
<dbReference type="GO" id="GO:0005759">
    <property type="term" value="C:mitochondrial matrix"/>
    <property type="evidence" value="ECO:0007669"/>
    <property type="project" value="TreeGrafter"/>
</dbReference>
<dbReference type="EMBL" id="HBIU01034511">
    <property type="protein sequence ID" value="CAE0637116.1"/>
    <property type="molecule type" value="Transcribed_RNA"/>
</dbReference>
<reference evidence="8" key="1">
    <citation type="submission" date="2021-01" db="EMBL/GenBank/DDBJ databases">
        <authorList>
            <person name="Corre E."/>
            <person name="Pelletier E."/>
            <person name="Niang G."/>
            <person name="Scheremetjew M."/>
            <person name="Finn R."/>
            <person name="Kale V."/>
            <person name="Holt S."/>
            <person name="Cochrane G."/>
            <person name="Meng A."/>
            <person name="Brown T."/>
            <person name="Cohen L."/>
        </authorList>
    </citation>
    <scope>NUCLEOTIDE SEQUENCE</scope>
    <source>
        <strain evidence="8">CCMP3107</strain>
    </source>
</reference>
<accession>A0A6V1SF77</accession>
<organism evidence="8">
    <name type="scientific">Heterosigma akashiwo</name>
    <name type="common">Chromophytic alga</name>
    <name type="synonym">Heterosigma carterae</name>
    <dbReference type="NCBI Taxonomy" id="2829"/>
    <lineage>
        <taxon>Eukaryota</taxon>
        <taxon>Sar</taxon>
        <taxon>Stramenopiles</taxon>
        <taxon>Ochrophyta</taxon>
        <taxon>Raphidophyceae</taxon>
        <taxon>Chattonellales</taxon>
        <taxon>Chattonellaceae</taxon>
        <taxon>Heterosigma</taxon>
    </lineage>
</organism>
<dbReference type="GO" id="GO:0046872">
    <property type="term" value="F:metal ion binding"/>
    <property type="evidence" value="ECO:0007669"/>
    <property type="project" value="UniProtKB-KW"/>
</dbReference>
<evidence type="ECO:0000256" key="6">
    <source>
        <dbReference type="SAM" id="SignalP"/>
    </source>
</evidence>
<feature type="domain" description="Glutaredoxin" evidence="7">
    <location>
        <begin position="84"/>
        <end position="148"/>
    </location>
</feature>
<dbReference type="Pfam" id="PF00462">
    <property type="entry name" value="Glutaredoxin"/>
    <property type="match status" value="1"/>
</dbReference>
<dbReference type="InterPro" id="IPR036249">
    <property type="entry name" value="Thioredoxin-like_sf"/>
</dbReference>
<dbReference type="CDD" id="cd03028">
    <property type="entry name" value="GRX_PICOT_like"/>
    <property type="match status" value="1"/>
</dbReference>
<name>A0A6V1SF77_HETAK</name>
<evidence type="ECO:0000256" key="2">
    <source>
        <dbReference type="ARBA" id="ARBA00022723"/>
    </source>
</evidence>
<dbReference type="FunFam" id="3.40.30.10:FF:000005">
    <property type="entry name" value="Glutaredoxin 5"/>
    <property type="match status" value="1"/>
</dbReference>
<dbReference type="SUPFAM" id="SSF52833">
    <property type="entry name" value="Thioredoxin-like"/>
    <property type="match status" value="1"/>
</dbReference>
<feature type="chain" id="PRO_5030160817" description="Glutaredoxin domain-containing protein" evidence="6">
    <location>
        <begin position="20"/>
        <end position="173"/>
    </location>
</feature>
<sequence length="173" mass="19248">MKLPLLSLFGSLLALAAHSFQQHSHSCGRVLPAAQHPNFSNVGVASITTQHRRTLMKTKMTFDDELPDFATREKIQNIIDSHTIVVFMKGTQLMPSCGFSGTVVRILESLNAPFESIDVMQNDRIRSEVKRLSNWPTIPQVYIDGEFIGGADILIEMYQSGELQEMVEVALAS</sequence>
<keyword evidence="3" id="KW-0408">Iron</keyword>
<keyword evidence="1" id="KW-0001">2Fe-2S</keyword>
<evidence type="ECO:0000259" key="7">
    <source>
        <dbReference type="Pfam" id="PF00462"/>
    </source>
</evidence>
<dbReference type="InterPro" id="IPR002109">
    <property type="entry name" value="Glutaredoxin"/>
</dbReference>
<dbReference type="PROSITE" id="PS51354">
    <property type="entry name" value="GLUTAREDOXIN_2"/>
    <property type="match status" value="1"/>
</dbReference>
<protein>
    <recommendedName>
        <fullName evidence="7">Glutaredoxin domain-containing protein</fullName>
    </recommendedName>
</protein>
<evidence type="ECO:0000256" key="5">
    <source>
        <dbReference type="ARBA" id="ARBA00023284"/>
    </source>
</evidence>
<gene>
    <name evidence="8" type="ORF">HAKA00212_LOCUS15890</name>
</gene>
<dbReference type="PANTHER" id="PTHR10293:SF16">
    <property type="entry name" value="GLUTAREDOXIN-RELATED PROTEIN 5, MITOCHONDRIAL"/>
    <property type="match status" value="1"/>
</dbReference>
<keyword evidence="4" id="KW-0411">Iron-sulfur</keyword>
<keyword evidence="6" id="KW-0732">Signal</keyword>
<dbReference type="AlphaFoldDB" id="A0A6V1SF77"/>
<dbReference type="Gene3D" id="3.40.30.10">
    <property type="entry name" value="Glutaredoxin"/>
    <property type="match status" value="1"/>
</dbReference>
<keyword evidence="5" id="KW-0676">Redox-active center</keyword>
<feature type="signal peptide" evidence="6">
    <location>
        <begin position="1"/>
        <end position="19"/>
    </location>
</feature>
<dbReference type="InterPro" id="IPR033658">
    <property type="entry name" value="GRX_PICOT-like"/>
</dbReference>
<evidence type="ECO:0000256" key="4">
    <source>
        <dbReference type="ARBA" id="ARBA00023014"/>
    </source>
</evidence>
<evidence type="ECO:0000256" key="3">
    <source>
        <dbReference type="ARBA" id="ARBA00023004"/>
    </source>
</evidence>
<proteinExistence type="predicted"/>